<keyword evidence="1" id="KW-0732">Signal</keyword>
<protein>
    <recommendedName>
        <fullName evidence="4">Apple domain-containing protein</fullName>
    </recommendedName>
</protein>
<evidence type="ECO:0008006" key="4">
    <source>
        <dbReference type="Google" id="ProtNLM"/>
    </source>
</evidence>
<name>A0A383V5U5_TETOB</name>
<organism evidence="2 3">
    <name type="scientific">Tetradesmus obliquus</name>
    <name type="common">Green alga</name>
    <name type="synonym">Acutodesmus obliquus</name>
    <dbReference type="NCBI Taxonomy" id="3088"/>
    <lineage>
        <taxon>Eukaryota</taxon>
        <taxon>Viridiplantae</taxon>
        <taxon>Chlorophyta</taxon>
        <taxon>core chlorophytes</taxon>
        <taxon>Chlorophyceae</taxon>
        <taxon>CS clade</taxon>
        <taxon>Sphaeropleales</taxon>
        <taxon>Scenedesmaceae</taxon>
        <taxon>Tetradesmus</taxon>
    </lineage>
</organism>
<keyword evidence="3" id="KW-1185">Reference proteome</keyword>
<evidence type="ECO:0000313" key="3">
    <source>
        <dbReference type="Proteomes" id="UP000256970"/>
    </source>
</evidence>
<proteinExistence type="predicted"/>
<reference evidence="2 3" key="1">
    <citation type="submission" date="2016-10" db="EMBL/GenBank/DDBJ databases">
        <authorList>
            <person name="Cai Z."/>
        </authorList>
    </citation>
    <scope>NUCLEOTIDE SEQUENCE [LARGE SCALE GENOMIC DNA]</scope>
</reference>
<accession>A0A383V5U5</accession>
<gene>
    <name evidence="2" type="ORF">BQ4739_LOCUS542</name>
</gene>
<dbReference type="InterPro" id="IPR006311">
    <property type="entry name" value="TAT_signal"/>
</dbReference>
<feature type="chain" id="PRO_5016913242" description="Apple domain-containing protein" evidence="1">
    <location>
        <begin position="32"/>
        <end position="336"/>
    </location>
</feature>
<feature type="signal peptide" evidence="1">
    <location>
        <begin position="1"/>
        <end position="31"/>
    </location>
</feature>
<dbReference type="AlphaFoldDB" id="A0A383V5U5"/>
<evidence type="ECO:0000313" key="2">
    <source>
        <dbReference type="EMBL" id="SZX59944.1"/>
    </source>
</evidence>
<dbReference type="EMBL" id="FNXT01000033">
    <property type="protein sequence ID" value="SZX59944.1"/>
    <property type="molecule type" value="Genomic_DNA"/>
</dbReference>
<evidence type="ECO:0000256" key="1">
    <source>
        <dbReference type="SAM" id="SignalP"/>
    </source>
</evidence>
<dbReference type="PROSITE" id="PS51318">
    <property type="entry name" value="TAT"/>
    <property type="match status" value="1"/>
</dbReference>
<dbReference type="Proteomes" id="UP000256970">
    <property type="component" value="Unassembled WGS sequence"/>
</dbReference>
<sequence length="336" mass="35807">MLQQANCRQQRRSRLVLLLAAALAIAAAAAALPVASAQEAQQEASLSSIPQGMSKLTRIDDALDQLLQPIRRLGLPWSDTLTELLRKHLNQNLQASKRRMRRSSVDDGTALAAAAAAAAPEAAAAQAATCDVEPSAAGLVGGYLSHSADLYSTYTRIYDRLTMFYQDNRAGEDVYLLPDTIMDVAARRTSSAVADLRRRRVATNSSSSSSSSSIQVTYVVISLSSGWKVTQSNCTSPAGCKTWGSKIFGTNLDDPDLPASISCKQAHCWESAECVSTSGACFMRVTVLEYHPQLGYAAQSSNVVRLVPDGVRPANGGNNQRAAMAMCSPCSTQQCA</sequence>